<sequence length="98" mass="10965">MWYSETSLSTASKLRQPSPESDSSPRVYRGSPGRPRGAKPMKITFGRNDTPPPREVPDTPKFAGDKTTLIKLMATTKRPTFVNAYTAPMFYGNAERRL</sequence>
<accession>A0AAV0VTD3</accession>
<name>A0AAV0VTD3_9HEMI</name>
<evidence type="ECO:0000313" key="3">
    <source>
        <dbReference type="Proteomes" id="UP001160148"/>
    </source>
</evidence>
<gene>
    <name evidence="2" type="ORF">MEUPH1_LOCUS2967</name>
</gene>
<dbReference type="AlphaFoldDB" id="A0AAV0VTD3"/>
<comment type="caution">
    <text evidence="2">The sequence shown here is derived from an EMBL/GenBank/DDBJ whole genome shotgun (WGS) entry which is preliminary data.</text>
</comment>
<proteinExistence type="predicted"/>
<dbReference type="Proteomes" id="UP001160148">
    <property type="component" value="Unassembled WGS sequence"/>
</dbReference>
<dbReference type="EMBL" id="CARXXK010000001">
    <property type="protein sequence ID" value="CAI6346018.1"/>
    <property type="molecule type" value="Genomic_DNA"/>
</dbReference>
<protein>
    <submittedName>
        <fullName evidence="2">Uncharacterized protein</fullName>
    </submittedName>
</protein>
<feature type="compositionally biased region" description="Polar residues" evidence="1">
    <location>
        <begin position="1"/>
        <end position="24"/>
    </location>
</feature>
<evidence type="ECO:0000313" key="2">
    <source>
        <dbReference type="EMBL" id="CAI6346018.1"/>
    </source>
</evidence>
<evidence type="ECO:0000256" key="1">
    <source>
        <dbReference type="SAM" id="MobiDB-lite"/>
    </source>
</evidence>
<keyword evidence="3" id="KW-1185">Reference proteome</keyword>
<organism evidence="2 3">
    <name type="scientific">Macrosiphum euphorbiae</name>
    <name type="common">potato aphid</name>
    <dbReference type="NCBI Taxonomy" id="13131"/>
    <lineage>
        <taxon>Eukaryota</taxon>
        <taxon>Metazoa</taxon>
        <taxon>Ecdysozoa</taxon>
        <taxon>Arthropoda</taxon>
        <taxon>Hexapoda</taxon>
        <taxon>Insecta</taxon>
        <taxon>Pterygota</taxon>
        <taxon>Neoptera</taxon>
        <taxon>Paraneoptera</taxon>
        <taxon>Hemiptera</taxon>
        <taxon>Sternorrhyncha</taxon>
        <taxon>Aphidomorpha</taxon>
        <taxon>Aphidoidea</taxon>
        <taxon>Aphididae</taxon>
        <taxon>Macrosiphini</taxon>
        <taxon>Macrosiphum</taxon>
    </lineage>
</organism>
<feature type="region of interest" description="Disordered" evidence="1">
    <location>
        <begin position="1"/>
        <end position="63"/>
    </location>
</feature>
<reference evidence="2 3" key="1">
    <citation type="submission" date="2023-01" db="EMBL/GenBank/DDBJ databases">
        <authorList>
            <person name="Whitehead M."/>
        </authorList>
    </citation>
    <scope>NUCLEOTIDE SEQUENCE [LARGE SCALE GENOMIC DNA]</scope>
</reference>